<dbReference type="SUPFAM" id="SSF51120">
    <property type="entry name" value="beta-Roll"/>
    <property type="match status" value="1"/>
</dbReference>
<dbReference type="InterPro" id="IPR018511">
    <property type="entry name" value="Hemolysin-typ_Ca-bd_CS"/>
</dbReference>
<dbReference type="Gene3D" id="2.150.10.10">
    <property type="entry name" value="Serralysin-like metalloprotease, C-terminal"/>
    <property type="match status" value="1"/>
</dbReference>
<keyword evidence="3" id="KW-0964">Secreted</keyword>
<dbReference type="Proteomes" id="UP000598196">
    <property type="component" value="Unassembled WGS sequence"/>
</dbReference>
<dbReference type="RefSeq" id="WP_158635517.1">
    <property type="nucleotide sequence ID" value="NZ_BMLP01000001.1"/>
</dbReference>
<dbReference type="PROSITE" id="PS00330">
    <property type="entry name" value="HEMOLYSIN_CALCIUM"/>
    <property type="match status" value="3"/>
</dbReference>
<feature type="domain" description="Peptidase M10 serralysin C-terminal" evidence="5">
    <location>
        <begin position="423"/>
        <end position="578"/>
    </location>
</feature>
<dbReference type="InterPro" id="IPR011049">
    <property type="entry name" value="Serralysin-like_metalloprot_C"/>
</dbReference>
<reference evidence="6 7" key="1">
    <citation type="journal article" date="2014" name="Int. J. Syst. Evol. Microbiol.">
        <title>Complete genome sequence of Corynebacterium casei LMG S-19264T (=DSM 44701T), isolated from a smear-ripened cheese.</title>
        <authorList>
            <consortium name="US DOE Joint Genome Institute (JGI-PGF)"/>
            <person name="Walter F."/>
            <person name="Albersmeier A."/>
            <person name="Kalinowski J."/>
            <person name="Ruckert C."/>
        </authorList>
    </citation>
    <scope>NUCLEOTIDE SEQUENCE [LARGE SCALE GENOMIC DNA]</scope>
    <source>
        <strain evidence="6 7">CGMCC 1.7029</strain>
    </source>
</reference>
<gene>
    <name evidence="6" type="ORF">GCM10010991_14580</name>
</gene>
<dbReference type="Pfam" id="PF00353">
    <property type="entry name" value="HemolysinCabind"/>
    <property type="match status" value="1"/>
</dbReference>
<dbReference type="PANTHER" id="PTHR38340:SF1">
    <property type="entry name" value="S-LAYER PROTEIN"/>
    <property type="match status" value="1"/>
</dbReference>
<dbReference type="GO" id="GO:0005615">
    <property type="term" value="C:extracellular space"/>
    <property type="evidence" value="ECO:0007669"/>
    <property type="project" value="InterPro"/>
</dbReference>
<dbReference type="InterPro" id="IPR001343">
    <property type="entry name" value="Hemolysn_Ca-bd"/>
</dbReference>
<dbReference type="EMBL" id="BMLP01000001">
    <property type="protein sequence ID" value="GGO30065.1"/>
    <property type="molecule type" value="Genomic_DNA"/>
</dbReference>
<accession>A0A918DCX2</accession>
<dbReference type="GO" id="GO:0005509">
    <property type="term" value="F:calcium ion binding"/>
    <property type="evidence" value="ECO:0007669"/>
    <property type="project" value="InterPro"/>
</dbReference>
<dbReference type="InterPro" id="IPR050557">
    <property type="entry name" value="RTX_toxin/Mannuronan_C5-epim"/>
</dbReference>
<organism evidence="6 7">
    <name type="scientific">Gemmobacter aquaticus</name>
    <dbReference type="NCBI Taxonomy" id="490185"/>
    <lineage>
        <taxon>Bacteria</taxon>
        <taxon>Pseudomonadati</taxon>
        <taxon>Pseudomonadota</taxon>
        <taxon>Alphaproteobacteria</taxon>
        <taxon>Rhodobacterales</taxon>
        <taxon>Paracoccaceae</taxon>
        <taxon>Gemmobacter</taxon>
    </lineage>
</organism>
<evidence type="ECO:0000313" key="7">
    <source>
        <dbReference type="Proteomes" id="UP000598196"/>
    </source>
</evidence>
<sequence>MPAVVAPKFQLFNIDPANTNDELADAIVLRDGSLLLVGEQFSSTGDILLRKFALNGTALTNVQRVNTTTFDDQEGAKVTQLANGNIVVVWTDSSETTPDFDGQTVRMQIYTAAGVRVGSEISVPVATENDQEVETIIALDDGRFAVFWEDGSESSSFPAPKFRIYNADGTPAGGEMTLPSGMSISETEGFVSTFGSDGLIVAGITQVSFSDRIVVQRFGSDGSPSGSVIEVAGAGDYSDAKLAQLANGNYVVSWTDTSNTPPFNKGPVVHAQIITASGTKVGDSFTVTGDIFSEHSQSEVTALENGQFVVSWLSRPDNDIVGYKHVMRVFNADGTPASGVATVYDNSVPNDGIRNFAHLRSISELPDGRLLYTFNALNPDQTFITATRIVDPRTAQDLDLSNGANSFTGTSFADRIGGRGGNDTIEGLGGNDTITGDLGNDRLLGGAGNDRLSGGAGADRLIGGAGRDILSGGAGDGAADVFVFASASESRPGATARDVIQNFASGRDDIDLSGIDANTQRAGNQAFTFNGTTAKANAVWFSDTGNDLVLRGDVNGDGRADFEIQLTGISQIRAGDFLL</sequence>
<name>A0A918DCX2_9RHOB</name>
<keyword evidence="4" id="KW-0677">Repeat</keyword>
<keyword evidence="7" id="KW-1185">Reference proteome</keyword>
<dbReference type="PRINTS" id="PR00313">
    <property type="entry name" value="CABNDNGRPT"/>
</dbReference>
<dbReference type="InterPro" id="IPR013858">
    <property type="entry name" value="Peptidase_M10B_C"/>
</dbReference>
<evidence type="ECO:0000256" key="3">
    <source>
        <dbReference type="ARBA" id="ARBA00022525"/>
    </source>
</evidence>
<evidence type="ECO:0000256" key="4">
    <source>
        <dbReference type="ARBA" id="ARBA00022737"/>
    </source>
</evidence>
<dbReference type="Pfam" id="PF08548">
    <property type="entry name" value="Peptidase_M10_C"/>
    <property type="match status" value="1"/>
</dbReference>
<proteinExistence type="predicted"/>
<comment type="cofactor">
    <cofactor evidence="1">
        <name>Ca(2+)</name>
        <dbReference type="ChEBI" id="CHEBI:29108"/>
    </cofactor>
</comment>
<evidence type="ECO:0000256" key="2">
    <source>
        <dbReference type="ARBA" id="ARBA00004613"/>
    </source>
</evidence>
<evidence type="ECO:0000256" key="1">
    <source>
        <dbReference type="ARBA" id="ARBA00001913"/>
    </source>
</evidence>
<evidence type="ECO:0000259" key="5">
    <source>
        <dbReference type="Pfam" id="PF08548"/>
    </source>
</evidence>
<evidence type="ECO:0000313" key="6">
    <source>
        <dbReference type="EMBL" id="GGO30065.1"/>
    </source>
</evidence>
<comment type="caution">
    <text evidence="6">The sequence shown here is derived from an EMBL/GenBank/DDBJ whole genome shotgun (WGS) entry which is preliminary data.</text>
</comment>
<dbReference type="PANTHER" id="PTHR38340">
    <property type="entry name" value="S-LAYER PROTEIN"/>
    <property type="match status" value="1"/>
</dbReference>
<comment type="subcellular location">
    <subcellularLocation>
        <location evidence="2">Secreted</location>
    </subcellularLocation>
</comment>
<protein>
    <recommendedName>
        <fullName evidence="5">Peptidase M10 serralysin C-terminal domain-containing protein</fullName>
    </recommendedName>
</protein>
<dbReference type="OrthoDB" id="7835834at2"/>
<dbReference type="AlphaFoldDB" id="A0A918DCX2"/>